<evidence type="ECO:0000256" key="2">
    <source>
        <dbReference type="ARBA" id="ARBA00022692"/>
    </source>
</evidence>
<feature type="transmembrane region" description="Helical" evidence="5">
    <location>
        <begin position="159"/>
        <end position="184"/>
    </location>
</feature>
<evidence type="ECO:0000256" key="4">
    <source>
        <dbReference type="ARBA" id="ARBA00023136"/>
    </source>
</evidence>
<reference evidence="6 7" key="1">
    <citation type="submission" date="2019-03" db="EMBL/GenBank/DDBJ databases">
        <title>The complete genome sequence of Swingsia_sp. F3b2 LMG30590(T).</title>
        <authorList>
            <person name="Chua K.-O."/>
            <person name="Chan K.-G."/>
            <person name="See-Too W.-S."/>
        </authorList>
    </citation>
    <scope>NUCLEOTIDE SEQUENCE [LARGE SCALE GENOMIC DNA]</scope>
    <source>
        <strain evidence="6 7">F3b2</strain>
    </source>
</reference>
<dbReference type="OrthoDB" id="9767361at2"/>
<dbReference type="InterPro" id="IPR014743">
    <property type="entry name" value="Cl-channel_core"/>
</dbReference>
<dbReference type="AlphaFoldDB" id="A0A4Y6UA37"/>
<dbReference type="KEGG" id="swf:E3E12_00795"/>
<keyword evidence="2 5" id="KW-0812">Transmembrane</keyword>
<organism evidence="6 7">
    <name type="scientific">Formicincola oecophyllae</name>
    <dbReference type="NCBI Taxonomy" id="2558361"/>
    <lineage>
        <taxon>Bacteria</taxon>
        <taxon>Pseudomonadati</taxon>
        <taxon>Pseudomonadota</taxon>
        <taxon>Alphaproteobacteria</taxon>
        <taxon>Acetobacterales</taxon>
        <taxon>Acetobacteraceae</taxon>
        <taxon>Formicincola</taxon>
    </lineage>
</organism>
<dbReference type="InterPro" id="IPR001807">
    <property type="entry name" value="ClC"/>
</dbReference>
<dbReference type="GO" id="GO:0015108">
    <property type="term" value="F:chloride transmembrane transporter activity"/>
    <property type="evidence" value="ECO:0007669"/>
    <property type="project" value="InterPro"/>
</dbReference>
<feature type="transmembrane region" description="Helical" evidence="5">
    <location>
        <begin position="28"/>
        <end position="53"/>
    </location>
</feature>
<dbReference type="Proteomes" id="UP000318709">
    <property type="component" value="Chromosome"/>
</dbReference>
<evidence type="ECO:0000313" key="6">
    <source>
        <dbReference type="EMBL" id="QDH14262.1"/>
    </source>
</evidence>
<dbReference type="SUPFAM" id="SSF81340">
    <property type="entry name" value="Clc chloride channel"/>
    <property type="match status" value="1"/>
</dbReference>
<feature type="transmembrane region" description="Helical" evidence="5">
    <location>
        <begin position="65"/>
        <end position="84"/>
    </location>
</feature>
<dbReference type="InterPro" id="IPR050368">
    <property type="entry name" value="ClC-type_chloride_channel"/>
</dbReference>
<name>A0A4Y6UA37_9PROT</name>
<dbReference type="EMBL" id="CP038231">
    <property type="protein sequence ID" value="QDH14262.1"/>
    <property type="molecule type" value="Genomic_DNA"/>
</dbReference>
<feature type="transmembrane region" description="Helical" evidence="5">
    <location>
        <begin position="245"/>
        <end position="265"/>
    </location>
</feature>
<feature type="transmembrane region" description="Helical" evidence="5">
    <location>
        <begin position="286"/>
        <end position="310"/>
    </location>
</feature>
<feature type="transmembrane region" description="Helical" evidence="5">
    <location>
        <begin position="410"/>
        <end position="432"/>
    </location>
</feature>
<keyword evidence="3 5" id="KW-1133">Transmembrane helix</keyword>
<evidence type="ECO:0000256" key="5">
    <source>
        <dbReference type="SAM" id="Phobius"/>
    </source>
</evidence>
<sequence>MAVTTWLRWIGAGLSNDLKRSRHLVSRFAGWALVLAPLAVATGVLGALFLQTLKCVTLWRFHHGWILWGLPVAGVAVALAYRFVTGLFQQRGRTGAPAPFKAFGDGAPLVMVPMAFGAATISHLFGASVGREGTALQMAGGLADGLARLCRMDARRRKLIILSGVSAGFGAVFGTPVAGTLFGLEVTALGEMGYGALLPCAFTALVADQTCRVTSAYIGFERLDGHMSFQPFYSGHWAFTGPDPWLMAKVGVAGLAFGVVSRLYAGGIRQARALSARLCAVQWLRPALGGVATLALVWLCGSDDFLGLGIVAPQPHGASVVNFFGQHHYAWAWAWKLLFTLVALGCGFRGGEVTPMFFIGAGLGNALAPWLGAPTPLLAAAGFAAVFAGAANTPLTCTVMAAEIFGSANLAYYAMACIIAYAVSGHDGLYGFQRVMTPKYWYEEFAAGLTVEELRARQQRAHHGLARYGKALLRHNKGRWIRF</sequence>
<comment type="subcellular location">
    <subcellularLocation>
        <location evidence="1">Membrane</location>
        <topology evidence="1">Multi-pass membrane protein</topology>
    </subcellularLocation>
</comment>
<feature type="transmembrane region" description="Helical" evidence="5">
    <location>
        <begin position="330"/>
        <end position="348"/>
    </location>
</feature>
<evidence type="ECO:0000256" key="1">
    <source>
        <dbReference type="ARBA" id="ARBA00004141"/>
    </source>
</evidence>
<keyword evidence="7" id="KW-1185">Reference proteome</keyword>
<dbReference type="PRINTS" id="PR00762">
    <property type="entry name" value="CLCHANNEL"/>
</dbReference>
<protein>
    <submittedName>
        <fullName evidence="6">Voltage-gated chloride channel protein</fullName>
    </submittedName>
</protein>
<evidence type="ECO:0000256" key="3">
    <source>
        <dbReference type="ARBA" id="ARBA00022989"/>
    </source>
</evidence>
<accession>A0A4Y6UA37</accession>
<dbReference type="PANTHER" id="PTHR43427">
    <property type="entry name" value="CHLORIDE CHANNEL PROTEIN CLC-E"/>
    <property type="match status" value="1"/>
</dbReference>
<dbReference type="GO" id="GO:0016020">
    <property type="term" value="C:membrane"/>
    <property type="evidence" value="ECO:0007669"/>
    <property type="project" value="UniProtKB-SubCell"/>
</dbReference>
<keyword evidence="4 5" id="KW-0472">Membrane</keyword>
<dbReference type="PANTHER" id="PTHR43427:SF12">
    <property type="entry name" value="CHLORIDE TRANSPORTER"/>
    <property type="match status" value="1"/>
</dbReference>
<feature type="transmembrane region" description="Helical" evidence="5">
    <location>
        <begin position="368"/>
        <end position="390"/>
    </location>
</feature>
<dbReference type="Gene3D" id="1.10.3080.10">
    <property type="entry name" value="Clc chloride channel"/>
    <property type="match status" value="1"/>
</dbReference>
<dbReference type="Pfam" id="PF00654">
    <property type="entry name" value="Voltage_CLC"/>
    <property type="match status" value="1"/>
</dbReference>
<proteinExistence type="predicted"/>
<gene>
    <name evidence="6" type="ORF">E3E12_00795</name>
</gene>
<evidence type="ECO:0000313" key="7">
    <source>
        <dbReference type="Proteomes" id="UP000318709"/>
    </source>
</evidence>